<dbReference type="Proteomes" id="UP000248689">
    <property type="component" value="Unassembled WGS sequence"/>
</dbReference>
<reference evidence="2" key="1">
    <citation type="submission" date="2018-02" db="EMBL/GenBank/DDBJ databases">
        <title>Glaesserella australis sp. nov., isolated from the lungs of pigs.</title>
        <authorList>
            <person name="Turni C."/>
            <person name="Christensen H."/>
        </authorList>
    </citation>
    <scope>NUCLEOTIDE SEQUENCE [LARGE SCALE GENOMIC DNA]</scope>
    <source>
        <strain evidence="2">HS4635</strain>
    </source>
</reference>
<sequence>MINSSQLESNFLSILKFFKCRYAEKKELEKLLQSPSFMVNIRTIGLGYRRFFWKHLSEHCIEWRFRKSEGMSSSSKGDELAQLFSKLSYTHIYHNQKIDLQSITNISSSKSDLLAMNSLDKLVIVDSQDLIPEITEKQLNKNLSHFDSKIFHRNNETVTCDLWTGEFTWHNECGGSHHFCAARYIARHLEKQVSLTVNLEVNAIDEAVYNELFDKYDIFIISTSDSEKNNLLNETLFNLRATFISIPLNFDYFSVDKTLRKSKLIAFYRDDVRVRDIVDIFKRYKMLNCSEYFSTLLKQQRLNIEKPIY</sequence>
<protein>
    <submittedName>
        <fullName evidence="1">Uncharacterized protein</fullName>
    </submittedName>
</protein>
<dbReference type="Pfam" id="PF20390">
    <property type="entry name" value="DUF6685"/>
    <property type="match status" value="1"/>
</dbReference>
<evidence type="ECO:0000313" key="1">
    <source>
        <dbReference type="EMBL" id="RAL18007.1"/>
    </source>
</evidence>
<accession>A0A328BX09</accession>
<comment type="caution">
    <text evidence="1">The sequence shown here is derived from an EMBL/GenBank/DDBJ whole genome shotgun (WGS) entry which is preliminary data.</text>
</comment>
<organism evidence="1 2">
    <name type="scientific">Glaesserella australis</name>
    <dbReference type="NCBI Taxonomy" id="2094024"/>
    <lineage>
        <taxon>Bacteria</taxon>
        <taxon>Pseudomonadati</taxon>
        <taxon>Pseudomonadota</taxon>
        <taxon>Gammaproteobacteria</taxon>
        <taxon>Pasteurellales</taxon>
        <taxon>Pasteurellaceae</taxon>
        <taxon>Glaesserella</taxon>
    </lineage>
</organism>
<dbReference type="RefSeq" id="WP_111750757.1">
    <property type="nucleotide sequence ID" value="NZ_PTPX01000019.1"/>
</dbReference>
<evidence type="ECO:0000313" key="2">
    <source>
        <dbReference type="Proteomes" id="UP000248689"/>
    </source>
</evidence>
<dbReference type="EMBL" id="PTPX01000019">
    <property type="protein sequence ID" value="RAL18007.1"/>
    <property type="molecule type" value="Genomic_DNA"/>
</dbReference>
<name>A0A328BX09_9PAST</name>
<keyword evidence="2" id="KW-1185">Reference proteome</keyword>
<dbReference type="OrthoDB" id="9157053at2"/>
<dbReference type="InterPro" id="IPR046507">
    <property type="entry name" value="DUF6685"/>
</dbReference>
<gene>
    <name evidence="1" type="ORF">C5N92_10240</name>
</gene>
<dbReference type="AlphaFoldDB" id="A0A328BX09"/>
<proteinExistence type="predicted"/>